<reference evidence="2" key="1">
    <citation type="journal article" date="2020" name="Stud. Mycol.">
        <title>101 Dothideomycetes genomes: a test case for predicting lifestyles and emergence of pathogens.</title>
        <authorList>
            <person name="Haridas S."/>
            <person name="Albert R."/>
            <person name="Binder M."/>
            <person name="Bloem J."/>
            <person name="Labutti K."/>
            <person name="Salamov A."/>
            <person name="Andreopoulos B."/>
            <person name="Baker S."/>
            <person name="Barry K."/>
            <person name="Bills G."/>
            <person name="Bluhm B."/>
            <person name="Cannon C."/>
            <person name="Castanera R."/>
            <person name="Culley D."/>
            <person name="Daum C."/>
            <person name="Ezra D."/>
            <person name="Gonzalez J."/>
            <person name="Henrissat B."/>
            <person name="Kuo A."/>
            <person name="Liang C."/>
            <person name="Lipzen A."/>
            <person name="Lutzoni F."/>
            <person name="Magnuson J."/>
            <person name="Mondo S."/>
            <person name="Nolan M."/>
            <person name="Ohm R."/>
            <person name="Pangilinan J."/>
            <person name="Park H.-J."/>
            <person name="Ramirez L."/>
            <person name="Alfaro M."/>
            <person name="Sun H."/>
            <person name="Tritt A."/>
            <person name="Yoshinaga Y."/>
            <person name="Zwiers L.-H."/>
            <person name="Turgeon B."/>
            <person name="Goodwin S."/>
            <person name="Spatafora J."/>
            <person name="Crous P."/>
            <person name="Grigoriev I."/>
        </authorList>
    </citation>
    <scope>NUCLEOTIDE SEQUENCE</scope>
    <source>
        <strain evidence="2">CBS 133067</strain>
    </source>
</reference>
<name>A0A9P4INU1_9PEZI</name>
<evidence type="ECO:0000313" key="3">
    <source>
        <dbReference type="Proteomes" id="UP000799772"/>
    </source>
</evidence>
<organism evidence="2 3">
    <name type="scientific">Rhizodiscina lignyota</name>
    <dbReference type="NCBI Taxonomy" id="1504668"/>
    <lineage>
        <taxon>Eukaryota</taxon>
        <taxon>Fungi</taxon>
        <taxon>Dikarya</taxon>
        <taxon>Ascomycota</taxon>
        <taxon>Pezizomycotina</taxon>
        <taxon>Dothideomycetes</taxon>
        <taxon>Pleosporomycetidae</taxon>
        <taxon>Aulographales</taxon>
        <taxon>Rhizodiscinaceae</taxon>
        <taxon>Rhizodiscina</taxon>
    </lineage>
</organism>
<evidence type="ECO:0000313" key="2">
    <source>
        <dbReference type="EMBL" id="KAF2104534.1"/>
    </source>
</evidence>
<feature type="region of interest" description="Disordered" evidence="1">
    <location>
        <begin position="1"/>
        <end position="69"/>
    </location>
</feature>
<dbReference type="EMBL" id="ML978121">
    <property type="protein sequence ID" value="KAF2104534.1"/>
    <property type="molecule type" value="Genomic_DNA"/>
</dbReference>
<keyword evidence="3" id="KW-1185">Reference proteome</keyword>
<protein>
    <recommendedName>
        <fullName evidence="4">Velvet domain-containing protein</fullName>
    </recommendedName>
</protein>
<gene>
    <name evidence="2" type="ORF">NA57DRAFT_70739</name>
</gene>
<accession>A0A9P4INU1</accession>
<comment type="caution">
    <text evidence="2">The sequence shown here is derived from an EMBL/GenBank/DDBJ whole genome shotgun (WGS) entry which is preliminary data.</text>
</comment>
<proteinExistence type="predicted"/>
<sequence length="220" mass="23929">MMDVGRHTSIRRLGAQEVRQGATTFRDKSSYETRVDQRAMPDGRRTRRKRLQKEQAGSVHDVVPDDTEPSFQLRSYTTIPSRLAVGEAFDAMLHVSAAVAYEADMMQDTLAAGQLFGAASLLTVDALDYVEETPRGILSGLQLFDTVHELDDSDTPHATGPTSLSPLGYISFPGMSIAAPGVYMLRVTLHCMNSALTSTSEAGPQTVQVLLSDIIVVEGR</sequence>
<evidence type="ECO:0000256" key="1">
    <source>
        <dbReference type="SAM" id="MobiDB-lite"/>
    </source>
</evidence>
<dbReference type="Proteomes" id="UP000799772">
    <property type="component" value="Unassembled WGS sequence"/>
</dbReference>
<feature type="compositionally biased region" description="Basic and acidic residues" evidence="1">
    <location>
        <begin position="25"/>
        <end position="44"/>
    </location>
</feature>
<dbReference type="AlphaFoldDB" id="A0A9P4INU1"/>
<evidence type="ECO:0008006" key="4">
    <source>
        <dbReference type="Google" id="ProtNLM"/>
    </source>
</evidence>